<name>A0A9P5XVK6_9AGAR</name>
<dbReference type="CDD" id="cd21037">
    <property type="entry name" value="MLKL_NTD"/>
    <property type="match status" value="1"/>
</dbReference>
<gene>
    <name evidence="4" type="ORF">BDZ94DRAFT_417130</name>
</gene>
<evidence type="ECO:0000259" key="3">
    <source>
        <dbReference type="Pfam" id="PF24883"/>
    </source>
</evidence>
<proteinExistence type="predicted"/>
<dbReference type="AlphaFoldDB" id="A0A9P5XVK6"/>
<keyword evidence="5" id="KW-1185">Reference proteome</keyword>
<dbReference type="SUPFAM" id="SSF52540">
    <property type="entry name" value="P-loop containing nucleoside triphosphate hydrolases"/>
    <property type="match status" value="1"/>
</dbReference>
<dbReference type="PANTHER" id="PTHR10039">
    <property type="entry name" value="AMELOGENIN"/>
    <property type="match status" value="1"/>
</dbReference>
<organism evidence="4 5">
    <name type="scientific">Collybia nuda</name>
    <dbReference type="NCBI Taxonomy" id="64659"/>
    <lineage>
        <taxon>Eukaryota</taxon>
        <taxon>Fungi</taxon>
        <taxon>Dikarya</taxon>
        <taxon>Basidiomycota</taxon>
        <taxon>Agaricomycotina</taxon>
        <taxon>Agaricomycetes</taxon>
        <taxon>Agaricomycetidae</taxon>
        <taxon>Agaricales</taxon>
        <taxon>Tricholomatineae</taxon>
        <taxon>Clitocybaceae</taxon>
        <taxon>Collybia</taxon>
    </lineage>
</organism>
<feature type="region of interest" description="Disordered" evidence="2">
    <location>
        <begin position="21"/>
        <end position="57"/>
    </location>
</feature>
<accession>A0A9P5XVK6</accession>
<dbReference type="Gene3D" id="3.40.50.300">
    <property type="entry name" value="P-loop containing nucleotide triphosphate hydrolases"/>
    <property type="match status" value="1"/>
</dbReference>
<dbReference type="EMBL" id="MU150438">
    <property type="protein sequence ID" value="KAF9456301.1"/>
    <property type="molecule type" value="Genomic_DNA"/>
</dbReference>
<reference evidence="4" key="1">
    <citation type="submission" date="2020-11" db="EMBL/GenBank/DDBJ databases">
        <authorList>
            <consortium name="DOE Joint Genome Institute"/>
            <person name="Ahrendt S."/>
            <person name="Riley R."/>
            <person name="Andreopoulos W."/>
            <person name="Labutti K."/>
            <person name="Pangilinan J."/>
            <person name="Ruiz-Duenas F.J."/>
            <person name="Barrasa J.M."/>
            <person name="Sanchez-Garcia M."/>
            <person name="Camarero S."/>
            <person name="Miyauchi S."/>
            <person name="Serrano A."/>
            <person name="Linde D."/>
            <person name="Babiker R."/>
            <person name="Drula E."/>
            <person name="Ayuso-Fernandez I."/>
            <person name="Pacheco R."/>
            <person name="Padilla G."/>
            <person name="Ferreira P."/>
            <person name="Barriuso J."/>
            <person name="Kellner H."/>
            <person name="Castanera R."/>
            <person name="Alfaro M."/>
            <person name="Ramirez L."/>
            <person name="Pisabarro A.G."/>
            <person name="Kuo A."/>
            <person name="Tritt A."/>
            <person name="Lipzen A."/>
            <person name="He G."/>
            <person name="Yan M."/>
            <person name="Ng V."/>
            <person name="Cullen D."/>
            <person name="Martin F."/>
            <person name="Rosso M.-N."/>
            <person name="Henrissat B."/>
            <person name="Hibbett D."/>
            <person name="Martinez A.T."/>
            <person name="Grigoriev I.V."/>
        </authorList>
    </citation>
    <scope>NUCLEOTIDE SEQUENCE</scope>
    <source>
        <strain evidence="4">CBS 247.69</strain>
    </source>
</reference>
<evidence type="ECO:0000256" key="1">
    <source>
        <dbReference type="ARBA" id="ARBA00022737"/>
    </source>
</evidence>
<dbReference type="OrthoDB" id="3266532at2759"/>
<dbReference type="InterPro" id="IPR027417">
    <property type="entry name" value="P-loop_NTPase"/>
</dbReference>
<evidence type="ECO:0000256" key="2">
    <source>
        <dbReference type="SAM" id="MobiDB-lite"/>
    </source>
</evidence>
<feature type="domain" description="Nephrocystin 3-like N-terminal" evidence="3">
    <location>
        <begin position="304"/>
        <end position="460"/>
    </location>
</feature>
<dbReference type="InterPro" id="IPR036537">
    <property type="entry name" value="Adaptor_Cbl_N_dom_sf"/>
</dbReference>
<feature type="compositionally biased region" description="Basic and acidic residues" evidence="2">
    <location>
        <begin position="21"/>
        <end position="31"/>
    </location>
</feature>
<dbReference type="PANTHER" id="PTHR10039:SF17">
    <property type="entry name" value="FUNGAL STAND N-TERMINAL GOODBYE DOMAIN-CONTAINING PROTEIN-RELATED"/>
    <property type="match status" value="1"/>
</dbReference>
<dbReference type="InterPro" id="IPR059179">
    <property type="entry name" value="MLKL-like_MCAfunc"/>
</dbReference>
<evidence type="ECO:0000313" key="5">
    <source>
        <dbReference type="Proteomes" id="UP000807353"/>
    </source>
</evidence>
<evidence type="ECO:0000313" key="4">
    <source>
        <dbReference type="EMBL" id="KAF9456301.1"/>
    </source>
</evidence>
<protein>
    <recommendedName>
        <fullName evidence="3">Nephrocystin 3-like N-terminal domain-containing protein</fullName>
    </recommendedName>
</protein>
<comment type="caution">
    <text evidence="4">The sequence shown here is derived from an EMBL/GenBank/DDBJ whole genome shotgun (WGS) entry which is preliminary data.</text>
</comment>
<dbReference type="Gene3D" id="1.20.930.20">
    <property type="entry name" value="Adaptor protein Cbl, N-terminal domain"/>
    <property type="match status" value="1"/>
</dbReference>
<dbReference type="InterPro" id="IPR056884">
    <property type="entry name" value="NPHP3-like_N"/>
</dbReference>
<dbReference type="Pfam" id="PF24883">
    <property type="entry name" value="NPHP3_N"/>
    <property type="match status" value="1"/>
</dbReference>
<dbReference type="Proteomes" id="UP000807353">
    <property type="component" value="Unassembled WGS sequence"/>
</dbReference>
<sequence length="519" mass="57402">MTETPRPSWFKRQLYKIKDKTLRGRSHERPTAAHFGSPDLSERSSSTPPDMLRGFGQRSGVSAIVPPTLSLLAPGHLTALSRESVVDVAETALAESVSRAPTSTHTQTESRLAHNVKLAAKVALEALSAATEGLPIPGAKAIVDSIRKIIDIVEVTQANQDGFQDLATRCQELMSTVFEPMKDKSLLETPPMLRDSLKKLETNLTSLLSKVEQKLSSDVLNQAINHEENTASIKDMNDQVQHFLDLYKLNIGTWTMLMLQQAHHRLVLMQLKQDLHQATAGYDDISSLERSPCFLGTREKLITEVKAWIHDSNMDKPIYALYGIAGIGKTTVAQTVAEYAASKNMLGASFFFSRAKEDCGKGDYFISTLASQLAQYDAHLADHIASALLSDPGAPSKALAFQMKHLIIEPIQKANLSQSPVIVVIDAFDECEPNHAKIILDLLAKGVQSMPNFKVFLTTRPESHIQEKLLVQGHLLPFHLHEIEKSVAKGDIDLYLRHQLSQNQVAEVFPGIICEVHFR</sequence>
<dbReference type="GO" id="GO:0007166">
    <property type="term" value="P:cell surface receptor signaling pathway"/>
    <property type="evidence" value="ECO:0007669"/>
    <property type="project" value="InterPro"/>
</dbReference>
<keyword evidence="1" id="KW-0677">Repeat</keyword>